<gene>
    <name evidence="2" type="ORF">MPEBLZ_01665</name>
</gene>
<proteinExistence type="predicted"/>
<evidence type="ECO:0000259" key="1">
    <source>
        <dbReference type="Pfam" id="PF03235"/>
    </source>
</evidence>
<dbReference type="PATRIC" id="fig|1719120.3.peg.1813"/>
<evidence type="ECO:0000313" key="3">
    <source>
        <dbReference type="Proteomes" id="UP000050360"/>
    </source>
</evidence>
<organism evidence="2 3">
    <name type="scientific">Candidatus Methanoperedens nitratireducens</name>
    <dbReference type="NCBI Taxonomy" id="1392998"/>
    <lineage>
        <taxon>Archaea</taxon>
        <taxon>Methanobacteriati</taxon>
        <taxon>Methanobacteriota</taxon>
        <taxon>Stenosarchaea group</taxon>
        <taxon>Methanomicrobia</taxon>
        <taxon>Methanosarcinales</taxon>
        <taxon>ANME-2 cluster</taxon>
        <taxon>Candidatus Methanoperedentaceae</taxon>
        <taxon>Candidatus Methanoperedens</taxon>
    </lineage>
</organism>
<reference evidence="2 3" key="1">
    <citation type="submission" date="2015-09" db="EMBL/GenBank/DDBJ databases">
        <title>A metagenomics-based metabolic model of nitrate-dependent anaerobic oxidation of methane by Methanoperedens-like archaea.</title>
        <authorList>
            <person name="Arshad A."/>
            <person name="Speth D.R."/>
            <person name="De Graaf R.M."/>
            <person name="Op Den Camp H.J."/>
            <person name="Jetten M.S."/>
            <person name="Welte C.U."/>
        </authorList>
    </citation>
    <scope>NUCLEOTIDE SEQUENCE [LARGE SCALE GENOMIC DNA]</scope>
</reference>
<dbReference type="EMBL" id="LKCM01000128">
    <property type="protein sequence ID" value="KPQ43791.1"/>
    <property type="molecule type" value="Genomic_DNA"/>
</dbReference>
<accession>A0A0P7ZJ34</accession>
<dbReference type="AlphaFoldDB" id="A0A0P7ZJ34"/>
<comment type="caution">
    <text evidence="2">The sequence shown here is derived from an EMBL/GenBank/DDBJ whole genome shotgun (WGS) entry which is preliminary data.</text>
</comment>
<feature type="domain" description="GmrSD restriction endonucleases N-terminal" evidence="1">
    <location>
        <begin position="14"/>
        <end position="221"/>
    </location>
</feature>
<dbReference type="PANTHER" id="PTHR37292">
    <property type="entry name" value="VNG6097C"/>
    <property type="match status" value="1"/>
</dbReference>
<dbReference type="InterPro" id="IPR004919">
    <property type="entry name" value="GmrSD_N"/>
</dbReference>
<dbReference type="Pfam" id="PF03235">
    <property type="entry name" value="GmrSD_N"/>
    <property type="match status" value="1"/>
</dbReference>
<dbReference type="Proteomes" id="UP000050360">
    <property type="component" value="Unassembled WGS sequence"/>
</dbReference>
<sequence length="529" mass="61206">MKPAELTPTAQKIDKLIKRIDDGDIKIPAFQRGYVWKQNQVIELLESIVNEYPIGSVLLWKSSERIKSTRNLAGYSIPLRDETYPVHYVLDGQQRLASVYGVFSQVTEQEIDDNNYNPDLNIFEIYYNFENKRFIPKDEVNEPEKCIHLRKLIDVTKLISALSEINSKYHKSAQELASKFLNYEIPVVTIENRNREDVGIIFERINNTGTRLSTLDLMTAWTWTDNFHLLDASNLFMEELEEKGFGDIKPIILLQIISGIIKGSTKTENILKLDGDEVRDNWDSVLEAIRKAIDFLATDIKCVHSDFLPFHQQLIGFSKFFHEINSPSSEQIKIIRQWFWKTSFSKRYSSGQTNSKMDTDIENIIELKNGNNSAFDSYNHDITVPLLKGTQFSKANPVTRSILLMSAQFDPVDMIKNQKIDIGNALSKYNRKEFHHIFPEAFLKKRGLPKEKIYCVVNFCFLSSDSNKKISQQSPSDYFMNLIPSADYNKILDCNLIPIAKSIYQKDDYEEFIEKRSTLLISKIDQLCH</sequence>
<protein>
    <recommendedName>
        <fullName evidence="1">GmrSD restriction endonucleases N-terminal domain-containing protein</fullName>
    </recommendedName>
</protein>
<evidence type="ECO:0000313" key="2">
    <source>
        <dbReference type="EMBL" id="KPQ43791.1"/>
    </source>
</evidence>
<name>A0A0P7ZJ34_9EURY</name>
<dbReference type="PANTHER" id="PTHR37292:SF2">
    <property type="entry name" value="DUF262 DOMAIN-CONTAINING PROTEIN"/>
    <property type="match status" value="1"/>
</dbReference>